<evidence type="ECO:0000313" key="8">
    <source>
        <dbReference type="Proteomes" id="UP000186777"/>
    </source>
</evidence>
<dbReference type="InterPro" id="IPR017900">
    <property type="entry name" value="4Fe4S_Fe_S_CS"/>
</dbReference>
<feature type="domain" description="4Fe-4S" evidence="6">
    <location>
        <begin position="373"/>
        <end position="435"/>
    </location>
</feature>
<dbReference type="SUPFAM" id="SSF54862">
    <property type="entry name" value="4Fe-4S ferredoxins"/>
    <property type="match status" value="1"/>
</dbReference>
<comment type="caution">
    <text evidence="7">The sequence shown here is derived from an EMBL/GenBank/DDBJ whole genome shotgun (WGS) entry which is preliminary data.</text>
</comment>
<evidence type="ECO:0000313" key="7">
    <source>
        <dbReference type="EMBL" id="OLA37942.1"/>
    </source>
</evidence>
<sequence>MAPQPTTYFHSVELQRKKCQGCVSCVKLCPTEAIRVRNGKAEILGDRCIDCGACAAGCPYHAFNVKTDTLDGLADYAYNIVLPAPSLYAQFPDNIPLESIWQGLHNIGFDEIFDVSLASEYIALEIEEYVKKNSNGRKPLISSTCPAVMRLIQVKFPELIKQVVPVLPPVEAAAIYVKREAAARKQLPKELIGVWFISPCPSKETNIRQSVDVHHTELTGSFSLSEIYGLLLKNLGGTHELNVRTGSSYGMAWGTYGGEIESAGITNGLAIHGIDNVYDLLEQVSMNKMPQLDYVECSACKGGCLGGLLAAENKFVAECNLRRRIAGLREQEPADRREAMARTMVLENFPHSEAYRKKLVARPMMQLDDDIMEAMKKFERMEEVLCSLPGLDCGACGAPSCQGLAEDIVQGKAHEIDCIFKLRASVHKLSQGMLELAKQIPIYHEPAEINKTEADNDEG</sequence>
<evidence type="ECO:0000259" key="6">
    <source>
        <dbReference type="PROSITE" id="PS51656"/>
    </source>
</evidence>
<dbReference type="AlphaFoldDB" id="A0A1Q6R6D5"/>
<dbReference type="Pfam" id="PF04060">
    <property type="entry name" value="FeS"/>
    <property type="match status" value="1"/>
</dbReference>
<dbReference type="PROSITE" id="PS51656">
    <property type="entry name" value="4FE4S"/>
    <property type="match status" value="1"/>
</dbReference>
<dbReference type="PROSITE" id="PS00198">
    <property type="entry name" value="4FE4S_FER_1"/>
    <property type="match status" value="1"/>
</dbReference>
<dbReference type="Pfam" id="PF13187">
    <property type="entry name" value="Fer4_9"/>
    <property type="match status" value="1"/>
</dbReference>
<evidence type="ECO:0000259" key="5">
    <source>
        <dbReference type="PROSITE" id="PS51379"/>
    </source>
</evidence>
<keyword evidence="3" id="KW-0408">Iron</keyword>
<dbReference type="SUPFAM" id="SSF53920">
    <property type="entry name" value="Fe-only hydrogenase"/>
    <property type="match status" value="1"/>
</dbReference>
<evidence type="ECO:0008006" key="9">
    <source>
        <dbReference type="Google" id="ProtNLM"/>
    </source>
</evidence>
<name>A0A1Q6R6D5_9FIRM</name>
<evidence type="ECO:0000256" key="2">
    <source>
        <dbReference type="ARBA" id="ARBA00022723"/>
    </source>
</evidence>
<keyword evidence="4" id="KW-0411">Iron-sulfur</keyword>
<dbReference type="Gene3D" id="3.40.950.10">
    <property type="entry name" value="Fe-only Hydrogenase (Larger Subunit), Chain L, domain 3"/>
    <property type="match status" value="1"/>
</dbReference>
<dbReference type="Proteomes" id="UP000186777">
    <property type="component" value="Unassembled WGS sequence"/>
</dbReference>
<keyword evidence="1" id="KW-0004">4Fe-4S</keyword>
<dbReference type="EMBL" id="MNTG01000026">
    <property type="protein sequence ID" value="OLA37942.1"/>
    <property type="molecule type" value="Genomic_DNA"/>
</dbReference>
<dbReference type="PANTHER" id="PTHR43560">
    <property type="entry name" value="ION-TRANSLOCATING OXIDOREDUCTASE COMPLEX SUBUNIT B"/>
    <property type="match status" value="1"/>
</dbReference>
<dbReference type="RefSeq" id="WP_303679697.1">
    <property type="nucleotide sequence ID" value="NZ_CAUEQP010000095.1"/>
</dbReference>
<keyword evidence="2" id="KW-0479">Metal-binding</keyword>
<accession>A0A1Q6R6D5</accession>
<feature type="domain" description="4Fe-4S ferredoxin-type" evidence="5">
    <location>
        <begin position="10"/>
        <end position="38"/>
    </location>
</feature>
<reference evidence="7 8" key="1">
    <citation type="journal article" date="2016" name="Nat. Biotechnol.">
        <title>Measurement of bacterial replication rates in microbial communities.</title>
        <authorList>
            <person name="Brown C.T."/>
            <person name="Olm M.R."/>
            <person name="Thomas B.C."/>
            <person name="Banfield J.F."/>
        </authorList>
    </citation>
    <scope>NUCLEOTIDE SEQUENCE [LARGE SCALE GENOMIC DNA]</scope>
    <source>
        <strain evidence="7">46_33</strain>
    </source>
</reference>
<dbReference type="PROSITE" id="PS51379">
    <property type="entry name" value="4FE4S_FER_2"/>
    <property type="match status" value="2"/>
</dbReference>
<evidence type="ECO:0000256" key="4">
    <source>
        <dbReference type="ARBA" id="ARBA00023014"/>
    </source>
</evidence>
<dbReference type="PANTHER" id="PTHR43560:SF1">
    <property type="entry name" value="ION-TRANSLOCATING OXIDOREDUCTASE COMPLEX SUBUNIT B"/>
    <property type="match status" value="1"/>
</dbReference>
<dbReference type="InterPro" id="IPR050395">
    <property type="entry name" value="4Fe4S_Ferredoxin_RnfB"/>
</dbReference>
<dbReference type="InterPro" id="IPR004108">
    <property type="entry name" value="Fe_hydrogenase_lsu_C"/>
</dbReference>
<dbReference type="Gene3D" id="3.30.70.20">
    <property type="match status" value="1"/>
</dbReference>
<dbReference type="STRING" id="626940.BHW43_04785"/>
<feature type="domain" description="4Fe-4S ferredoxin-type" evidence="5">
    <location>
        <begin position="39"/>
        <end position="68"/>
    </location>
</feature>
<dbReference type="GO" id="GO:0051539">
    <property type="term" value="F:4 iron, 4 sulfur cluster binding"/>
    <property type="evidence" value="ECO:0007669"/>
    <property type="project" value="UniProtKB-KW"/>
</dbReference>
<evidence type="ECO:0000256" key="1">
    <source>
        <dbReference type="ARBA" id="ARBA00022485"/>
    </source>
</evidence>
<dbReference type="Gene3D" id="1.10.15.40">
    <property type="entry name" value="Electron transport complex subunit B, putative Fe-S cluster"/>
    <property type="match status" value="1"/>
</dbReference>
<dbReference type="Pfam" id="PF02906">
    <property type="entry name" value="Fe_hyd_lg_C"/>
    <property type="match status" value="2"/>
</dbReference>
<dbReference type="InterPro" id="IPR009016">
    <property type="entry name" value="Fe_hydrogenase"/>
</dbReference>
<proteinExistence type="predicted"/>
<dbReference type="InterPro" id="IPR017896">
    <property type="entry name" value="4Fe4S_Fe-S-bd"/>
</dbReference>
<gene>
    <name evidence="7" type="ORF">BHW43_04785</name>
</gene>
<protein>
    <recommendedName>
        <fullName evidence="9">Ferredoxin</fullName>
    </recommendedName>
</protein>
<evidence type="ECO:0000256" key="3">
    <source>
        <dbReference type="ARBA" id="ARBA00023004"/>
    </source>
</evidence>
<dbReference type="InterPro" id="IPR007202">
    <property type="entry name" value="4Fe-4S_dom"/>
</dbReference>
<organism evidence="7 8">
    <name type="scientific">Phascolarctobacterium succinatutens</name>
    <dbReference type="NCBI Taxonomy" id="626940"/>
    <lineage>
        <taxon>Bacteria</taxon>
        <taxon>Bacillati</taxon>
        <taxon>Bacillota</taxon>
        <taxon>Negativicutes</taxon>
        <taxon>Acidaminococcales</taxon>
        <taxon>Acidaminococcaceae</taxon>
        <taxon>Phascolarctobacterium</taxon>
    </lineage>
</organism>
<dbReference type="GO" id="GO:0046872">
    <property type="term" value="F:metal ion binding"/>
    <property type="evidence" value="ECO:0007669"/>
    <property type="project" value="UniProtKB-KW"/>
</dbReference>